<name>A0AAU3I6F6_9ACTN</name>
<gene>
    <name evidence="3" type="ORF">OG699_38075</name>
</gene>
<protein>
    <submittedName>
        <fullName evidence="3">Uncharacterized protein</fullName>
    </submittedName>
</protein>
<sequence>MSTSSRDDAAGDTGEIDAQELRRRLTGERPPANPAEHACVRQQEDVPNEEALPNLYVLAEPDEIDIELADMVADGELYCGWDEELSEFVYWYPEETELESAATPAPVKRRRRSLRSHRNVYRRVFLTLVASIAPFFVGMVAEAGLDDHAQPGMDQPDGAAADWEAPSAPTAEPSTDSAPAVPLSSVSPSRARHARPVAGPAVEKPGNYVGRHRKSTSSAKARDSRAPGSLPRKTRKRPAPKPHAGGHLDPVREVLGNVLAPVEGLLN</sequence>
<accession>A0AAU3I6F6</accession>
<proteinExistence type="predicted"/>
<evidence type="ECO:0000256" key="1">
    <source>
        <dbReference type="SAM" id="MobiDB-lite"/>
    </source>
</evidence>
<feature type="region of interest" description="Disordered" evidence="1">
    <location>
        <begin position="148"/>
        <end position="252"/>
    </location>
</feature>
<feature type="region of interest" description="Disordered" evidence="1">
    <location>
        <begin position="1"/>
        <end position="45"/>
    </location>
</feature>
<organism evidence="3">
    <name type="scientific">Streptomyces sp. NBC_01393</name>
    <dbReference type="NCBI Taxonomy" id="2903851"/>
    <lineage>
        <taxon>Bacteria</taxon>
        <taxon>Bacillati</taxon>
        <taxon>Actinomycetota</taxon>
        <taxon>Actinomycetes</taxon>
        <taxon>Kitasatosporales</taxon>
        <taxon>Streptomycetaceae</taxon>
        <taxon>Streptomyces</taxon>
    </lineage>
</organism>
<keyword evidence="2" id="KW-0812">Transmembrane</keyword>
<dbReference type="AlphaFoldDB" id="A0AAU3I6F6"/>
<feature type="compositionally biased region" description="Low complexity" evidence="1">
    <location>
        <begin position="177"/>
        <end position="189"/>
    </location>
</feature>
<evidence type="ECO:0000256" key="2">
    <source>
        <dbReference type="SAM" id="Phobius"/>
    </source>
</evidence>
<feature type="transmembrane region" description="Helical" evidence="2">
    <location>
        <begin position="120"/>
        <end position="141"/>
    </location>
</feature>
<keyword evidence="2" id="KW-1133">Transmembrane helix</keyword>
<dbReference type="EMBL" id="CP109546">
    <property type="protein sequence ID" value="WTZ13272.1"/>
    <property type="molecule type" value="Genomic_DNA"/>
</dbReference>
<evidence type="ECO:0000313" key="3">
    <source>
        <dbReference type="EMBL" id="WTZ13272.1"/>
    </source>
</evidence>
<reference evidence="3" key="1">
    <citation type="submission" date="2022-10" db="EMBL/GenBank/DDBJ databases">
        <title>The complete genomes of actinobacterial strains from the NBC collection.</title>
        <authorList>
            <person name="Joergensen T.S."/>
            <person name="Alvarez Arevalo M."/>
            <person name="Sterndorff E.B."/>
            <person name="Faurdal D."/>
            <person name="Vuksanovic O."/>
            <person name="Mourched A.-S."/>
            <person name="Charusanti P."/>
            <person name="Shaw S."/>
            <person name="Blin K."/>
            <person name="Weber T."/>
        </authorList>
    </citation>
    <scope>NUCLEOTIDE SEQUENCE</scope>
    <source>
        <strain evidence="3">NBC_01393</strain>
    </source>
</reference>
<keyword evidence="2" id="KW-0472">Membrane</keyword>